<evidence type="ECO:0000256" key="2">
    <source>
        <dbReference type="ARBA" id="ARBA00012202"/>
    </source>
</evidence>
<reference evidence="9 10" key="1">
    <citation type="submission" date="2018-11" db="EMBL/GenBank/DDBJ databases">
        <authorList>
            <consortium name="Pathogen Informatics"/>
        </authorList>
    </citation>
    <scope>NUCLEOTIDE SEQUENCE [LARGE SCALE GENOMIC DNA]</scope>
</reference>
<dbReference type="GO" id="GO:0005886">
    <property type="term" value="C:plasma membrane"/>
    <property type="evidence" value="ECO:0007669"/>
    <property type="project" value="UniProtKB-SubCell"/>
</dbReference>
<evidence type="ECO:0000256" key="4">
    <source>
        <dbReference type="ARBA" id="ARBA00022741"/>
    </source>
</evidence>
<protein>
    <recommendedName>
        <fullName evidence="2">guanylate cyclase</fullName>
        <ecNumber evidence="2">4.6.1.2</ecNumber>
    </recommendedName>
</protein>
<accession>A0A3P7M0V9</accession>
<dbReference type="Gene3D" id="6.10.250.780">
    <property type="match status" value="1"/>
</dbReference>
<proteinExistence type="predicted"/>
<evidence type="ECO:0000256" key="1">
    <source>
        <dbReference type="ARBA" id="ARBA00004236"/>
    </source>
</evidence>
<dbReference type="AlphaFoldDB" id="A0A3P7M0V9"/>
<organism evidence="9 10">
    <name type="scientific">Cylicostephanus goldi</name>
    <name type="common">Nematode worm</name>
    <dbReference type="NCBI Taxonomy" id="71465"/>
    <lineage>
        <taxon>Eukaryota</taxon>
        <taxon>Metazoa</taxon>
        <taxon>Ecdysozoa</taxon>
        <taxon>Nematoda</taxon>
        <taxon>Chromadorea</taxon>
        <taxon>Rhabditida</taxon>
        <taxon>Rhabditina</taxon>
        <taxon>Rhabditomorpha</taxon>
        <taxon>Strongyloidea</taxon>
        <taxon>Strongylidae</taxon>
        <taxon>Cylicostephanus</taxon>
    </lineage>
</organism>
<evidence type="ECO:0000256" key="3">
    <source>
        <dbReference type="ARBA" id="ARBA00022475"/>
    </source>
</evidence>
<name>A0A3P7M0V9_CYLGO</name>
<dbReference type="PANTHER" id="PTHR11920">
    <property type="entry name" value="GUANYLYL CYCLASE"/>
    <property type="match status" value="1"/>
</dbReference>
<keyword evidence="4" id="KW-0547">Nucleotide-binding</keyword>
<gene>
    <name evidence="9" type="ORF">CGOC_LOCUS9447</name>
</gene>
<evidence type="ECO:0000259" key="8">
    <source>
        <dbReference type="Pfam" id="PF07701"/>
    </source>
</evidence>
<feature type="coiled-coil region" evidence="7">
    <location>
        <begin position="32"/>
        <end position="59"/>
    </location>
</feature>
<dbReference type="GO" id="GO:0004383">
    <property type="term" value="F:guanylate cyclase activity"/>
    <property type="evidence" value="ECO:0007669"/>
    <property type="project" value="UniProtKB-EC"/>
</dbReference>
<dbReference type="PANTHER" id="PTHR11920:SF503">
    <property type="entry name" value="RECEPTOR-TYPE GUANYLATE CYCLASE GCY-9"/>
    <property type="match status" value="1"/>
</dbReference>
<sequence length="183" mass="20659">MLISDPQMRPHIKKVRTMVNANLRSTGKGSLVDQMMKMMEEYTSNLENMVRDRTALLEEAQKQADRLLNSMLPKSIAEDLKVGKPVLPQLYQCATVLFSDIRGKSIAEDLKVGKPVLPQLYQCATVLFSDIRGKMFLTGLPHHYSNSLSLLLSLKKSCLKCKTVDFNPYLAVAFFALHPPYLQ</sequence>
<evidence type="ECO:0000313" key="9">
    <source>
        <dbReference type="EMBL" id="VDN22945.1"/>
    </source>
</evidence>
<dbReference type="EMBL" id="UYRV01106975">
    <property type="protein sequence ID" value="VDN22945.1"/>
    <property type="molecule type" value="Genomic_DNA"/>
</dbReference>
<keyword evidence="7" id="KW-0175">Coiled coil</keyword>
<dbReference type="EC" id="4.6.1.2" evidence="2"/>
<evidence type="ECO:0000256" key="7">
    <source>
        <dbReference type="SAM" id="Coils"/>
    </source>
</evidence>
<dbReference type="GO" id="GO:0007168">
    <property type="term" value="P:receptor guanylyl cyclase signaling pathway"/>
    <property type="evidence" value="ECO:0007669"/>
    <property type="project" value="TreeGrafter"/>
</dbReference>
<evidence type="ECO:0000256" key="6">
    <source>
        <dbReference type="ARBA" id="ARBA00023293"/>
    </source>
</evidence>
<keyword evidence="5" id="KW-0456">Lyase</keyword>
<dbReference type="InterPro" id="IPR011645">
    <property type="entry name" value="HNOB_dom_associated"/>
</dbReference>
<evidence type="ECO:0000256" key="5">
    <source>
        <dbReference type="ARBA" id="ARBA00023239"/>
    </source>
</evidence>
<keyword evidence="3" id="KW-0472">Membrane</keyword>
<dbReference type="GO" id="GO:0000166">
    <property type="term" value="F:nucleotide binding"/>
    <property type="evidence" value="ECO:0007669"/>
    <property type="project" value="UniProtKB-KW"/>
</dbReference>
<keyword evidence="3" id="KW-1003">Cell membrane</keyword>
<keyword evidence="10" id="KW-1185">Reference proteome</keyword>
<dbReference type="InterPro" id="IPR050401">
    <property type="entry name" value="Cyclic_nucleotide_synthase"/>
</dbReference>
<comment type="subcellular location">
    <subcellularLocation>
        <location evidence="1">Cell membrane</location>
    </subcellularLocation>
</comment>
<dbReference type="Pfam" id="PF07701">
    <property type="entry name" value="HNOBA"/>
    <property type="match status" value="1"/>
</dbReference>
<dbReference type="Proteomes" id="UP000271889">
    <property type="component" value="Unassembled WGS sequence"/>
</dbReference>
<keyword evidence="6" id="KW-0141">cGMP biosynthesis</keyword>
<dbReference type="GO" id="GO:0004016">
    <property type="term" value="F:adenylate cyclase activity"/>
    <property type="evidence" value="ECO:0007669"/>
    <property type="project" value="TreeGrafter"/>
</dbReference>
<feature type="domain" description="Haem NO binding associated" evidence="8">
    <location>
        <begin position="34"/>
        <end position="80"/>
    </location>
</feature>
<dbReference type="GO" id="GO:0001653">
    <property type="term" value="F:peptide receptor activity"/>
    <property type="evidence" value="ECO:0007669"/>
    <property type="project" value="TreeGrafter"/>
</dbReference>
<dbReference type="OrthoDB" id="5854185at2759"/>
<evidence type="ECO:0000313" key="10">
    <source>
        <dbReference type="Proteomes" id="UP000271889"/>
    </source>
</evidence>